<keyword evidence="2" id="KW-0472">Membrane</keyword>
<dbReference type="Proteomes" id="UP000824223">
    <property type="component" value="Unassembled WGS sequence"/>
</dbReference>
<feature type="transmembrane region" description="Helical" evidence="2">
    <location>
        <begin position="146"/>
        <end position="168"/>
    </location>
</feature>
<dbReference type="EMBL" id="DXAK01000008">
    <property type="protein sequence ID" value="HJA05809.1"/>
    <property type="molecule type" value="Genomic_DNA"/>
</dbReference>
<feature type="transmembrane region" description="Helical" evidence="2">
    <location>
        <begin position="104"/>
        <end position="126"/>
    </location>
</feature>
<sequence>MTYRKDISDVFDDDFEVIYEDDEDNWGYDDIRAVDGGYEDTEYEDGTDSRRSKQSEPPRKAARYNTDEYDVPPRRAEKRRKKRGVPLAAPIRKGGRVLSRVTSALIRCLTAVIILATTAYVTYTFWRASTPYGDVSESVRTREMSMTLAAYLSVAAIFILSEFIALLWSMTRTRVRDGYDSWKEDTGRGLVSFIVVFGTSYLSFLLYRFIPEAPEVLYGLKGALDVYGSMHNVLLGLCTAGVISCLVRKYF</sequence>
<feature type="transmembrane region" description="Helical" evidence="2">
    <location>
        <begin position="230"/>
        <end position="247"/>
    </location>
</feature>
<keyword evidence="2" id="KW-0812">Transmembrane</keyword>
<evidence type="ECO:0000313" key="3">
    <source>
        <dbReference type="EMBL" id="HJA05809.1"/>
    </source>
</evidence>
<feature type="region of interest" description="Disordered" evidence="1">
    <location>
        <begin position="37"/>
        <end position="83"/>
    </location>
</feature>
<evidence type="ECO:0000256" key="2">
    <source>
        <dbReference type="SAM" id="Phobius"/>
    </source>
</evidence>
<name>A0A9D2H8L7_9FIRM</name>
<reference evidence="3" key="2">
    <citation type="submission" date="2021-04" db="EMBL/GenBank/DDBJ databases">
        <authorList>
            <person name="Gilroy R."/>
        </authorList>
    </citation>
    <scope>NUCLEOTIDE SEQUENCE</scope>
    <source>
        <strain evidence="3">ChiSjej2B20-11307</strain>
    </source>
</reference>
<feature type="compositionally biased region" description="Acidic residues" evidence="1">
    <location>
        <begin position="37"/>
        <end position="46"/>
    </location>
</feature>
<proteinExistence type="predicted"/>
<protein>
    <submittedName>
        <fullName evidence="3">Uncharacterized protein</fullName>
    </submittedName>
</protein>
<reference evidence="3" key="1">
    <citation type="journal article" date="2021" name="PeerJ">
        <title>Extensive microbial diversity within the chicken gut microbiome revealed by metagenomics and culture.</title>
        <authorList>
            <person name="Gilroy R."/>
            <person name="Ravi A."/>
            <person name="Getino M."/>
            <person name="Pursley I."/>
            <person name="Horton D.L."/>
            <person name="Alikhan N.F."/>
            <person name="Baker D."/>
            <person name="Gharbi K."/>
            <person name="Hall N."/>
            <person name="Watson M."/>
            <person name="Adriaenssens E.M."/>
            <person name="Foster-Nyarko E."/>
            <person name="Jarju S."/>
            <person name="Secka A."/>
            <person name="Antonio M."/>
            <person name="Oren A."/>
            <person name="Chaudhuri R.R."/>
            <person name="La Ragione R."/>
            <person name="Hildebrand F."/>
            <person name="Pallen M.J."/>
        </authorList>
    </citation>
    <scope>NUCLEOTIDE SEQUENCE</scope>
    <source>
        <strain evidence="3">ChiSjej2B20-11307</strain>
    </source>
</reference>
<feature type="transmembrane region" description="Helical" evidence="2">
    <location>
        <begin position="189"/>
        <end position="210"/>
    </location>
</feature>
<evidence type="ECO:0000256" key="1">
    <source>
        <dbReference type="SAM" id="MobiDB-lite"/>
    </source>
</evidence>
<gene>
    <name evidence="3" type="ORF">H9798_01490</name>
</gene>
<organism evidence="3 4">
    <name type="scientific">Candidatus Mediterraneibacter pullicola</name>
    <dbReference type="NCBI Taxonomy" id="2838682"/>
    <lineage>
        <taxon>Bacteria</taxon>
        <taxon>Bacillati</taxon>
        <taxon>Bacillota</taxon>
        <taxon>Clostridia</taxon>
        <taxon>Lachnospirales</taxon>
        <taxon>Lachnospiraceae</taxon>
        <taxon>Mediterraneibacter</taxon>
    </lineage>
</organism>
<comment type="caution">
    <text evidence="3">The sequence shown here is derived from an EMBL/GenBank/DDBJ whole genome shotgun (WGS) entry which is preliminary data.</text>
</comment>
<dbReference type="AlphaFoldDB" id="A0A9D2H8L7"/>
<keyword evidence="2" id="KW-1133">Transmembrane helix</keyword>
<evidence type="ECO:0000313" key="4">
    <source>
        <dbReference type="Proteomes" id="UP000824223"/>
    </source>
</evidence>
<accession>A0A9D2H8L7</accession>
<feature type="compositionally biased region" description="Basic and acidic residues" evidence="1">
    <location>
        <begin position="47"/>
        <end position="59"/>
    </location>
</feature>